<evidence type="ECO:0000313" key="2">
    <source>
        <dbReference type="EMBL" id="QLG49418.1"/>
    </source>
</evidence>
<keyword evidence="1" id="KW-0472">Membrane</keyword>
<keyword evidence="1" id="KW-1133">Transmembrane helix</keyword>
<evidence type="ECO:0000256" key="1">
    <source>
        <dbReference type="SAM" id="Phobius"/>
    </source>
</evidence>
<sequence length="59" mass="6057">MAVPLQLFGVNPLGGLVLSLIVPFLVVAGGTYVGVLMALQSFFGESSWQEAASSGDGEE</sequence>
<evidence type="ECO:0000313" key="3">
    <source>
        <dbReference type="Proteomes" id="UP000509241"/>
    </source>
</evidence>
<name>A0A7D5KKW7_9EURY</name>
<dbReference type="Proteomes" id="UP000509241">
    <property type="component" value="Chromosome"/>
</dbReference>
<proteinExistence type="predicted"/>
<dbReference type="RefSeq" id="WP_179261151.1">
    <property type="nucleotide sequence ID" value="NZ_CP058601.1"/>
</dbReference>
<protein>
    <submittedName>
        <fullName evidence="2">Uncharacterized protein</fullName>
    </submittedName>
</protein>
<dbReference type="EMBL" id="CP058601">
    <property type="protein sequence ID" value="QLG49418.1"/>
    <property type="molecule type" value="Genomic_DNA"/>
</dbReference>
<accession>A0A7D5KKW7</accession>
<gene>
    <name evidence="2" type="ORF">HYG82_11365</name>
</gene>
<dbReference type="KEGG" id="haly:HYG82_11365"/>
<keyword evidence="3" id="KW-1185">Reference proteome</keyword>
<dbReference type="AlphaFoldDB" id="A0A7D5KKW7"/>
<dbReference type="OrthoDB" id="350119at2157"/>
<feature type="transmembrane region" description="Helical" evidence="1">
    <location>
        <begin position="20"/>
        <end position="39"/>
    </location>
</feature>
<dbReference type="GeneID" id="56033898"/>
<organism evidence="2 3">
    <name type="scientific">Natrinema halophilum</name>
    <dbReference type="NCBI Taxonomy" id="1699371"/>
    <lineage>
        <taxon>Archaea</taxon>
        <taxon>Methanobacteriati</taxon>
        <taxon>Methanobacteriota</taxon>
        <taxon>Stenosarchaea group</taxon>
        <taxon>Halobacteria</taxon>
        <taxon>Halobacteriales</taxon>
        <taxon>Natrialbaceae</taxon>
        <taxon>Natrinema</taxon>
    </lineage>
</organism>
<reference evidence="2 3" key="1">
    <citation type="submission" date="2020-07" db="EMBL/GenBank/DDBJ databases">
        <authorList>
            <person name="Cui H."/>
        </authorList>
    </citation>
    <scope>NUCLEOTIDE SEQUENCE [LARGE SCALE GENOMIC DNA]</scope>
    <source>
        <strain evidence="2 3">YPL8</strain>
    </source>
</reference>
<keyword evidence="1" id="KW-0812">Transmembrane</keyword>